<dbReference type="eggNOG" id="COG2267">
    <property type="taxonomic scope" value="Bacteria"/>
</dbReference>
<dbReference type="InterPro" id="IPR022742">
    <property type="entry name" value="Hydrolase_4"/>
</dbReference>
<gene>
    <name evidence="2" type="ordered locus">LLO_1874</name>
</gene>
<dbReference type="Proteomes" id="UP000001060">
    <property type="component" value="Chromosome"/>
</dbReference>
<dbReference type="KEGG" id="llo:LLO_1874"/>
<feature type="domain" description="Serine aminopeptidase S33" evidence="1">
    <location>
        <begin position="70"/>
        <end position="252"/>
    </location>
</feature>
<dbReference type="Pfam" id="PF12146">
    <property type="entry name" value="Hydrolase_4"/>
    <property type="match status" value="1"/>
</dbReference>
<dbReference type="EMBL" id="FN650140">
    <property type="protein sequence ID" value="CBJ12252.1"/>
    <property type="molecule type" value="Genomic_DNA"/>
</dbReference>
<name>D3HTL0_LEGLN</name>
<protein>
    <recommendedName>
        <fullName evidence="1">Serine aminopeptidase S33 domain-containing protein</fullName>
    </recommendedName>
</protein>
<reference evidence="2 3" key="1">
    <citation type="journal article" date="2010" name="PLoS Genet.">
        <title>Analysis of the Legionella longbeachae genome and transcriptome uncovers unique strategies to cause Legionnaires' disease.</title>
        <authorList>
            <person name="Cazalet C."/>
            <person name="Gomez-Valero L."/>
            <person name="Rusniok C."/>
            <person name="Lomma M."/>
            <person name="Dervins-Ravault D."/>
            <person name="Newton H."/>
            <person name="Sansom F."/>
            <person name="Jarraud S."/>
            <person name="Zidane N."/>
            <person name="Ma L."/>
            <person name="Bouchier C."/>
            <person name="Etienne J."/>
            <person name="Hartland E."/>
            <person name="Buchrieser C."/>
        </authorList>
    </citation>
    <scope>NUCLEOTIDE SEQUENCE [LARGE SCALE GENOMIC DNA]</scope>
    <source>
        <strain evidence="2 3">NSW150</strain>
    </source>
</reference>
<dbReference type="HOGENOM" id="CLU_969077_0_0_6"/>
<organism evidence="2 3">
    <name type="scientific">Legionella longbeachae serogroup 1 (strain NSW150)</name>
    <dbReference type="NCBI Taxonomy" id="661367"/>
    <lineage>
        <taxon>Bacteria</taxon>
        <taxon>Pseudomonadati</taxon>
        <taxon>Pseudomonadota</taxon>
        <taxon>Gammaproteobacteria</taxon>
        <taxon>Legionellales</taxon>
        <taxon>Legionellaceae</taxon>
        <taxon>Legionella</taxon>
    </lineage>
</organism>
<dbReference type="InterPro" id="IPR029058">
    <property type="entry name" value="AB_hydrolase_fold"/>
</dbReference>
<sequence length="287" mass="32532">MVMKLILSNKAHFIRNTFFSSSTSKALNHTFIFIPGLGCDERIWGKVNDGLNRIEQGNILYTPYEGKTIPEFASFILKQCEVASYKELYIAGHSLGANVAITLAKHLLDSSIQVNGLVLVNGSIAPHTEREVDKKKRLVQKIHKESFYKIIANPNFYTQQSDRLNDEDRELLMQMVKKTGKDVFVHQLLATLNRHATKEDLLELLNNNVKVIAINGDKDKVIPNSGWSDPLNTYKNFTAKIVANGSHILPLEHNEIILDCIKSLFCSSKKEYLVQCNKKDDIFKPMI</sequence>
<evidence type="ECO:0000313" key="2">
    <source>
        <dbReference type="EMBL" id="CBJ12252.1"/>
    </source>
</evidence>
<dbReference type="Gene3D" id="3.40.50.1820">
    <property type="entry name" value="alpha/beta hydrolase"/>
    <property type="match status" value="1"/>
</dbReference>
<dbReference type="SUPFAM" id="SSF53474">
    <property type="entry name" value="alpha/beta-Hydrolases"/>
    <property type="match status" value="1"/>
</dbReference>
<dbReference type="AlphaFoldDB" id="D3HTL0"/>
<evidence type="ECO:0000259" key="1">
    <source>
        <dbReference type="Pfam" id="PF12146"/>
    </source>
</evidence>
<dbReference type="STRING" id="661367.LLO_1874"/>
<proteinExistence type="predicted"/>
<accession>D3HTL0</accession>
<keyword evidence="3" id="KW-1185">Reference proteome</keyword>
<evidence type="ECO:0000313" key="3">
    <source>
        <dbReference type="Proteomes" id="UP000001060"/>
    </source>
</evidence>